<evidence type="ECO:0000313" key="3">
    <source>
        <dbReference type="EMBL" id="MFI0912379.1"/>
    </source>
</evidence>
<dbReference type="Pfam" id="PF13463">
    <property type="entry name" value="HTH_27"/>
    <property type="match status" value="1"/>
</dbReference>
<dbReference type="InterPro" id="IPR036390">
    <property type="entry name" value="WH_DNA-bd_sf"/>
</dbReference>
<reference evidence="3 4" key="1">
    <citation type="submission" date="2024-10" db="EMBL/GenBank/DDBJ databases">
        <title>The Natural Products Discovery Center: Release of the First 8490 Sequenced Strains for Exploring Actinobacteria Biosynthetic Diversity.</title>
        <authorList>
            <person name="Kalkreuter E."/>
            <person name="Kautsar S.A."/>
            <person name="Yang D."/>
            <person name="Bader C.D."/>
            <person name="Teijaro C.N."/>
            <person name="Fluegel L."/>
            <person name="Davis C.M."/>
            <person name="Simpson J.R."/>
            <person name="Lauterbach L."/>
            <person name="Steele A.D."/>
            <person name="Gui C."/>
            <person name="Meng S."/>
            <person name="Li G."/>
            <person name="Viehrig K."/>
            <person name="Ye F."/>
            <person name="Su P."/>
            <person name="Kiefer A.F."/>
            <person name="Nichols A."/>
            <person name="Cepeda A.J."/>
            <person name="Yan W."/>
            <person name="Fan B."/>
            <person name="Jiang Y."/>
            <person name="Adhikari A."/>
            <person name="Zheng C.-J."/>
            <person name="Schuster L."/>
            <person name="Cowan T.M."/>
            <person name="Smanski M.J."/>
            <person name="Chevrette M.G."/>
            <person name="De Carvalho L.P.S."/>
            <person name="Shen B."/>
        </authorList>
    </citation>
    <scope>NUCLEOTIDE SEQUENCE [LARGE SCALE GENOMIC DNA]</scope>
    <source>
        <strain evidence="3 4">NPDC020979</strain>
    </source>
</reference>
<dbReference type="SUPFAM" id="SSF46785">
    <property type="entry name" value="Winged helix' DNA-binding domain"/>
    <property type="match status" value="1"/>
</dbReference>
<accession>A0ABW7T4E3</accession>
<evidence type="ECO:0000313" key="4">
    <source>
        <dbReference type="Proteomes" id="UP001611162"/>
    </source>
</evidence>
<protein>
    <submittedName>
        <fullName evidence="3">Helix-turn-helix domain-containing protein</fullName>
    </submittedName>
</protein>
<keyword evidence="4" id="KW-1185">Reference proteome</keyword>
<comment type="caution">
    <text evidence="3">The sequence shown here is derived from an EMBL/GenBank/DDBJ whole genome shotgun (WGS) entry which is preliminary data.</text>
</comment>
<dbReference type="Proteomes" id="UP001611162">
    <property type="component" value="Unassembled WGS sequence"/>
</dbReference>
<gene>
    <name evidence="3" type="ORF">ACH4TF_18210</name>
</gene>
<dbReference type="EMBL" id="JBIRRB010000005">
    <property type="protein sequence ID" value="MFI0912379.1"/>
    <property type="molecule type" value="Genomic_DNA"/>
</dbReference>
<evidence type="ECO:0000256" key="1">
    <source>
        <dbReference type="SAM" id="MobiDB-lite"/>
    </source>
</evidence>
<dbReference type="InterPro" id="IPR000835">
    <property type="entry name" value="HTH_MarR-typ"/>
</dbReference>
<sequence>MIHIRHRHDTNFTVVGNHLAQHPDLSAVAIGLGVYIQSLPDGASVGIKDLTRRFKEGEITIARALKELETAGYLQRSRERDDRTGRIVTRTRWYDRPGAEPTPAPTPAPAPAKVDLVKRRPVAQQPVPREEPTPLPPVDQPAADLLAGLRRRDPRLWLSETDVRRLSPAVRTWLDRGIGPGRIALTLTGSLPIGAISWPARLLGYRLRNWLPPALPARPTTPGPTAPLPFQTCGGCERVFRAADPGRCRDCRQMAGQAA</sequence>
<name>A0ABW7T4E3_9ACTN</name>
<dbReference type="RefSeq" id="WP_397613288.1">
    <property type="nucleotide sequence ID" value="NZ_JBIRRB010000005.1"/>
</dbReference>
<feature type="domain" description="HTH marR-type" evidence="2">
    <location>
        <begin position="47"/>
        <end position="87"/>
    </location>
</feature>
<feature type="region of interest" description="Disordered" evidence="1">
    <location>
        <begin position="91"/>
        <end position="113"/>
    </location>
</feature>
<proteinExistence type="predicted"/>
<organism evidence="3 4">
    <name type="scientific">Streptomyces abikoensis</name>
    <dbReference type="NCBI Taxonomy" id="97398"/>
    <lineage>
        <taxon>Bacteria</taxon>
        <taxon>Bacillati</taxon>
        <taxon>Actinomycetota</taxon>
        <taxon>Actinomycetes</taxon>
        <taxon>Kitasatosporales</taxon>
        <taxon>Streptomycetaceae</taxon>
        <taxon>Streptomyces</taxon>
    </lineage>
</organism>
<feature type="compositionally biased region" description="Pro residues" evidence="1">
    <location>
        <begin position="100"/>
        <end position="110"/>
    </location>
</feature>
<evidence type="ECO:0000259" key="2">
    <source>
        <dbReference type="Pfam" id="PF13463"/>
    </source>
</evidence>